<feature type="chain" id="PRO_5040446439" evidence="2">
    <location>
        <begin position="33"/>
        <end position="122"/>
    </location>
</feature>
<feature type="region of interest" description="Disordered" evidence="1">
    <location>
        <begin position="63"/>
        <end position="122"/>
    </location>
</feature>
<sequence>MSDGAGEACSFLCGGCCIVFFSALGSWSNTQAFGAGGCCGKNRNAGCCGSCCSDSFNEDSFDAQIQKDLENTRDPNAPAPVKPAPTTAEQPKSTEEMSLPNSREDQPRSTEEMSLPNPYDSK</sequence>
<proteinExistence type="predicted"/>
<evidence type="ECO:0000256" key="1">
    <source>
        <dbReference type="SAM" id="MobiDB-lite"/>
    </source>
</evidence>
<evidence type="ECO:0000313" key="4">
    <source>
        <dbReference type="Proteomes" id="UP000724874"/>
    </source>
</evidence>
<feature type="signal peptide" evidence="2">
    <location>
        <begin position="1"/>
        <end position="32"/>
    </location>
</feature>
<evidence type="ECO:0000256" key="2">
    <source>
        <dbReference type="SAM" id="SignalP"/>
    </source>
</evidence>
<evidence type="ECO:0000313" key="3">
    <source>
        <dbReference type="EMBL" id="KAF8884212.1"/>
    </source>
</evidence>
<keyword evidence="4" id="KW-1185">Reference proteome</keyword>
<feature type="compositionally biased region" description="Basic and acidic residues" evidence="1">
    <location>
        <begin position="102"/>
        <end position="111"/>
    </location>
</feature>
<reference evidence="3" key="1">
    <citation type="submission" date="2020-11" db="EMBL/GenBank/DDBJ databases">
        <authorList>
            <consortium name="DOE Joint Genome Institute"/>
            <person name="Ahrendt S."/>
            <person name="Riley R."/>
            <person name="Andreopoulos W."/>
            <person name="LaButti K."/>
            <person name="Pangilinan J."/>
            <person name="Ruiz-duenas F.J."/>
            <person name="Barrasa J.M."/>
            <person name="Sanchez-Garcia M."/>
            <person name="Camarero S."/>
            <person name="Miyauchi S."/>
            <person name="Serrano A."/>
            <person name="Linde D."/>
            <person name="Babiker R."/>
            <person name="Drula E."/>
            <person name="Ayuso-Fernandez I."/>
            <person name="Pacheco R."/>
            <person name="Padilla G."/>
            <person name="Ferreira P."/>
            <person name="Barriuso J."/>
            <person name="Kellner H."/>
            <person name="Castanera R."/>
            <person name="Alfaro M."/>
            <person name="Ramirez L."/>
            <person name="Pisabarro A.G."/>
            <person name="Kuo A."/>
            <person name="Tritt A."/>
            <person name="Lipzen A."/>
            <person name="He G."/>
            <person name="Yan M."/>
            <person name="Ng V."/>
            <person name="Cullen D."/>
            <person name="Martin F."/>
            <person name="Rosso M.-N."/>
            <person name="Henrissat B."/>
            <person name="Hibbett D."/>
            <person name="Martinez A.T."/>
            <person name="Grigoriev I.V."/>
        </authorList>
    </citation>
    <scope>NUCLEOTIDE SEQUENCE</scope>
    <source>
        <strain evidence="3">AH 44721</strain>
    </source>
</reference>
<dbReference type="OrthoDB" id="2608976at2759"/>
<comment type="caution">
    <text evidence="3">The sequence shown here is derived from an EMBL/GenBank/DDBJ whole genome shotgun (WGS) entry which is preliminary data.</text>
</comment>
<protein>
    <submittedName>
        <fullName evidence="3">Uncharacterized protein</fullName>
    </submittedName>
</protein>
<dbReference type="Proteomes" id="UP000724874">
    <property type="component" value="Unassembled WGS sequence"/>
</dbReference>
<name>A0A9P5NGV7_GYMJU</name>
<organism evidence="3 4">
    <name type="scientific">Gymnopilus junonius</name>
    <name type="common">Spectacular rustgill mushroom</name>
    <name type="synonym">Gymnopilus spectabilis subsp. junonius</name>
    <dbReference type="NCBI Taxonomy" id="109634"/>
    <lineage>
        <taxon>Eukaryota</taxon>
        <taxon>Fungi</taxon>
        <taxon>Dikarya</taxon>
        <taxon>Basidiomycota</taxon>
        <taxon>Agaricomycotina</taxon>
        <taxon>Agaricomycetes</taxon>
        <taxon>Agaricomycetidae</taxon>
        <taxon>Agaricales</taxon>
        <taxon>Agaricineae</taxon>
        <taxon>Hymenogastraceae</taxon>
        <taxon>Gymnopilus</taxon>
    </lineage>
</organism>
<gene>
    <name evidence="3" type="ORF">CPB84DRAFT_172834</name>
</gene>
<dbReference type="EMBL" id="JADNYJ010000110">
    <property type="protein sequence ID" value="KAF8884212.1"/>
    <property type="molecule type" value="Genomic_DNA"/>
</dbReference>
<dbReference type="AlphaFoldDB" id="A0A9P5NGV7"/>
<accession>A0A9P5NGV7</accession>
<keyword evidence="2" id="KW-0732">Signal</keyword>